<accession>Q5BAS6</accession>
<dbReference type="InterPro" id="IPR036864">
    <property type="entry name" value="Zn2-C6_fun-type_DNA-bd_sf"/>
</dbReference>
<dbReference type="InterPro" id="IPR001138">
    <property type="entry name" value="Zn2Cys6_DnaBD"/>
</dbReference>
<feature type="compositionally biased region" description="Low complexity" evidence="5">
    <location>
        <begin position="187"/>
        <end position="197"/>
    </location>
</feature>
<keyword evidence="2" id="KW-0238">DNA-binding</keyword>
<dbReference type="SUPFAM" id="SSF57701">
    <property type="entry name" value="Zn2/Cys6 DNA-binding domain"/>
    <property type="match status" value="1"/>
</dbReference>
<dbReference type="InterPro" id="IPR052400">
    <property type="entry name" value="Zn2-C6_fungal_TF"/>
</dbReference>
<protein>
    <submittedName>
        <fullName evidence="7">Zn(II)2Cys6 transcription factor (Eurofung)</fullName>
    </submittedName>
</protein>
<dbReference type="RefSeq" id="XP_659958.1">
    <property type="nucleotide sequence ID" value="XM_654866.1"/>
</dbReference>
<dbReference type="OMA" id="FHGDEYW"/>
<dbReference type="PROSITE" id="PS50048">
    <property type="entry name" value="ZN2_CY6_FUNGAL_2"/>
    <property type="match status" value="1"/>
</dbReference>
<dbReference type="Pfam" id="PF11951">
    <property type="entry name" value="Fungal_trans_2"/>
    <property type="match status" value="1"/>
</dbReference>
<evidence type="ECO:0000256" key="3">
    <source>
        <dbReference type="ARBA" id="ARBA00023163"/>
    </source>
</evidence>
<name>Q5BAS6_EMENI</name>
<dbReference type="HOGENOM" id="CLU_041189_0_0_1"/>
<accession>C8VNF8</accession>
<evidence type="ECO:0000313" key="7">
    <source>
        <dbReference type="EMBL" id="CBF86674.1"/>
    </source>
</evidence>
<dbReference type="AlphaFoldDB" id="Q5BAS6"/>
<dbReference type="CDD" id="cd00067">
    <property type="entry name" value="GAL4"/>
    <property type="match status" value="1"/>
</dbReference>
<evidence type="ECO:0000256" key="2">
    <source>
        <dbReference type="ARBA" id="ARBA00023125"/>
    </source>
</evidence>
<organism evidence="7 8">
    <name type="scientific">Emericella nidulans (strain FGSC A4 / ATCC 38163 / CBS 112.46 / NRRL 194 / M139)</name>
    <name type="common">Aspergillus nidulans</name>
    <dbReference type="NCBI Taxonomy" id="227321"/>
    <lineage>
        <taxon>Eukaryota</taxon>
        <taxon>Fungi</taxon>
        <taxon>Dikarya</taxon>
        <taxon>Ascomycota</taxon>
        <taxon>Pezizomycotina</taxon>
        <taxon>Eurotiomycetes</taxon>
        <taxon>Eurotiomycetidae</taxon>
        <taxon>Eurotiales</taxon>
        <taxon>Aspergillaceae</taxon>
        <taxon>Aspergillus</taxon>
        <taxon>Aspergillus subgen. Nidulantes</taxon>
    </lineage>
</organism>
<dbReference type="PROSITE" id="PS00463">
    <property type="entry name" value="ZN2_CY6_FUNGAL_1"/>
    <property type="match status" value="1"/>
</dbReference>
<sequence>MGLFENLPLLLGSSHKACQSLVVAIPAITAHAQIQMCQGGPSLQPICTSSCDLKAALWSREPALLACIVLWSWFTKNEEREAVQEWDPQVLEIVAKPQYHATSALNGDSCAAADTGLNSQRARKRHRARHHKSRLGCFSCKARRVKCDEVRPVCGSCSSREEACVFPDPSAASLKPTSSSLQRRNLPRSWSSGSPRPVSSYLETWEEPTSRRVAVSAPEAHIDLRMDDLLSMQFFHLHTAQEMSLHAKRSMVWQRVIPRLAGKHHYLMHLLIALGGIHLITHRLKQSSGEDYDSSTVDLWSILNHYQRGLQDFRKEVAILSDANAEAVYAGSLLLVAFVYASLQVPELHEAFSKTESASVPYTPTLHKQTLPPIDRLEVNWLHLIRGVSTVIQSHWPALKSSCLRPMVLHFHGDEYWKEVPFDSSLPNLNHCSLPLQVFSRGAFQAVTDLRAFHSTIQLNDGSELHLAPISSPNTSEGSVDGPSRAIDVLQNIYSRVMSVFQCTANELGFPDDVEIQYNLEEAAVLSWPSLIPEAFIGLLEIDGAAGLAWGLSLTILAHFYVVNALVNRWYLDAFKEEILRIQRSVSTLRVADLDRLLIWPVKVATS</sequence>
<keyword evidence="1" id="KW-0805">Transcription regulation</keyword>
<feature type="region of interest" description="Disordered" evidence="5">
    <location>
        <begin position="171"/>
        <end position="197"/>
    </location>
</feature>
<dbReference type="InterPro" id="IPR021858">
    <property type="entry name" value="Fun_TF"/>
</dbReference>
<keyword evidence="8" id="KW-1185">Reference proteome</keyword>
<dbReference type="STRING" id="227321.Q5BAS6"/>
<dbReference type="KEGG" id="ani:ANIA_02354"/>
<keyword evidence="4" id="KW-0539">Nucleus</keyword>
<dbReference type="Pfam" id="PF00172">
    <property type="entry name" value="Zn_clus"/>
    <property type="match status" value="1"/>
</dbReference>
<dbReference type="OrthoDB" id="3546279at2759"/>
<reference evidence="8" key="2">
    <citation type="journal article" date="2009" name="Fungal Genet. Biol.">
        <title>The 2008 update of the Aspergillus nidulans genome annotation: a community effort.</title>
        <authorList>
            <person name="Wortman J.R."/>
            <person name="Gilsenan J.M."/>
            <person name="Joardar V."/>
            <person name="Deegan J."/>
            <person name="Clutterbuck J."/>
            <person name="Andersen M.R."/>
            <person name="Archer D."/>
            <person name="Bencina M."/>
            <person name="Braus G."/>
            <person name="Coutinho P."/>
            <person name="von Dohren H."/>
            <person name="Doonan J."/>
            <person name="Driessen A.J."/>
            <person name="Durek P."/>
            <person name="Espeso E."/>
            <person name="Fekete E."/>
            <person name="Flipphi M."/>
            <person name="Estrada C.G."/>
            <person name="Geysens S."/>
            <person name="Goldman G."/>
            <person name="de Groot P.W."/>
            <person name="Hansen K."/>
            <person name="Harris S.D."/>
            <person name="Heinekamp T."/>
            <person name="Helmstaedt K."/>
            <person name="Henrissat B."/>
            <person name="Hofmann G."/>
            <person name="Homan T."/>
            <person name="Horio T."/>
            <person name="Horiuchi H."/>
            <person name="James S."/>
            <person name="Jones M."/>
            <person name="Karaffa L."/>
            <person name="Karanyi Z."/>
            <person name="Kato M."/>
            <person name="Keller N."/>
            <person name="Kelly D.E."/>
            <person name="Kiel J.A."/>
            <person name="Kim J.M."/>
            <person name="van der Klei I.J."/>
            <person name="Klis F.M."/>
            <person name="Kovalchuk A."/>
            <person name="Krasevec N."/>
            <person name="Kubicek C.P."/>
            <person name="Liu B."/>
            <person name="Maccabe A."/>
            <person name="Meyer V."/>
            <person name="Mirabito P."/>
            <person name="Miskei M."/>
            <person name="Mos M."/>
            <person name="Mullins J."/>
            <person name="Nelson D.R."/>
            <person name="Nielsen J."/>
            <person name="Oakley B.R."/>
            <person name="Osmani S.A."/>
            <person name="Pakula T."/>
            <person name="Paszewski A."/>
            <person name="Paulsen I."/>
            <person name="Pilsyk S."/>
            <person name="Pocsi I."/>
            <person name="Punt P.J."/>
            <person name="Ram A.F."/>
            <person name="Ren Q."/>
            <person name="Robellet X."/>
            <person name="Robson G."/>
            <person name="Seiboth B."/>
            <person name="van Solingen P."/>
            <person name="Specht T."/>
            <person name="Sun J."/>
            <person name="Taheri-Talesh N."/>
            <person name="Takeshita N."/>
            <person name="Ussery D."/>
            <person name="vanKuyk P.A."/>
            <person name="Visser H."/>
            <person name="van de Vondervoort P.J."/>
            <person name="de Vries R.P."/>
            <person name="Walton J."/>
            <person name="Xiang X."/>
            <person name="Xiong Y."/>
            <person name="Zeng A.P."/>
            <person name="Brandt B.W."/>
            <person name="Cornell M.J."/>
            <person name="van den Hondel C.A."/>
            <person name="Visser J."/>
            <person name="Oliver S.G."/>
            <person name="Turner G."/>
        </authorList>
    </citation>
    <scope>GENOME REANNOTATION</scope>
    <source>
        <strain evidence="8">FGSC A4 / ATCC 38163 / CBS 112.46 / NRRL 194 / M139</strain>
    </source>
</reference>
<evidence type="ECO:0000259" key="6">
    <source>
        <dbReference type="PROSITE" id="PS50048"/>
    </source>
</evidence>
<dbReference type="PANTHER" id="PTHR47657">
    <property type="entry name" value="STEROL REGULATORY ELEMENT-BINDING PROTEIN ECM22"/>
    <property type="match status" value="1"/>
</dbReference>
<gene>
    <name evidence="7" type="ORF">ANIA_02354</name>
</gene>
<dbReference type="InParanoid" id="Q5BAS6"/>
<dbReference type="GO" id="GO:0008270">
    <property type="term" value="F:zinc ion binding"/>
    <property type="evidence" value="ECO:0007669"/>
    <property type="project" value="InterPro"/>
</dbReference>
<dbReference type="eggNOG" id="ENOG502QRM1">
    <property type="taxonomic scope" value="Eukaryota"/>
</dbReference>
<dbReference type="GO" id="GO:0006357">
    <property type="term" value="P:regulation of transcription by RNA polymerase II"/>
    <property type="evidence" value="ECO:0000318"/>
    <property type="project" value="GO_Central"/>
</dbReference>
<evidence type="ECO:0000313" key="8">
    <source>
        <dbReference type="Proteomes" id="UP000000560"/>
    </source>
</evidence>
<proteinExistence type="predicted"/>
<dbReference type="GO" id="GO:0000981">
    <property type="term" value="F:DNA-binding transcription factor activity, RNA polymerase II-specific"/>
    <property type="evidence" value="ECO:0000318"/>
    <property type="project" value="GO_Central"/>
</dbReference>
<evidence type="ECO:0000256" key="1">
    <source>
        <dbReference type="ARBA" id="ARBA00023015"/>
    </source>
</evidence>
<dbReference type="Proteomes" id="UP000000560">
    <property type="component" value="Chromosome VII"/>
</dbReference>
<dbReference type="EMBL" id="BN001307">
    <property type="protein sequence ID" value="CBF86674.1"/>
    <property type="molecule type" value="Genomic_DNA"/>
</dbReference>
<reference evidence="8" key="1">
    <citation type="journal article" date="2005" name="Nature">
        <title>Sequencing of Aspergillus nidulans and comparative analysis with A. fumigatus and A. oryzae.</title>
        <authorList>
            <person name="Galagan J.E."/>
            <person name="Calvo S.E."/>
            <person name="Cuomo C."/>
            <person name="Ma L.J."/>
            <person name="Wortman J.R."/>
            <person name="Batzoglou S."/>
            <person name="Lee S.I."/>
            <person name="Basturkmen M."/>
            <person name="Spevak C.C."/>
            <person name="Clutterbuck J."/>
            <person name="Kapitonov V."/>
            <person name="Jurka J."/>
            <person name="Scazzocchio C."/>
            <person name="Farman M."/>
            <person name="Butler J."/>
            <person name="Purcell S."/>
            <person name="Harris S."/>
            <person name="Braus G.H."/>
            <person name="Draht O."/>
            <person name="Busch S."/>
            <person name="D'Enfert C."/>
            <person name="Bouchier C."/>
            <person name="Goldman G.H."/>
            <person name="Bell-Pedersen D."/>
            <person name="Griffiths-Jones S."/>
            <person name="Doonan J.H."/>
            <person name="Yu J."/>
            <person name="Vienken K."/>
            <person name="Pain A."/>
            <person name="Freitag M."/>
            <person name="Selker E.U."/>
            <person name="Archer D.B."/>
            <person name="Penalva M.A."/>
            <person name="Oakley B.R."/>
            <person name="Momany M."/>
            <person name="Tanaka T."/>
            <person name="Kumagai T."/>
            <person name="Asai K."/>
            <person name="Machida M."/>
            <person name="Nierman W.C."/>
            <person name="Denning D.W."/>
            <person name="Caddick M."/>
            <person name="Hynes M."/>
            <person name="Paoletti M."/>
            <person name="Fischer R."/>
            <person name="Miller B."/>
            <person name="Dyer P."/>
            <person name="Sachs M.S."/>
            <person name="Osmani S.A."/>
            <person name="Birren B.W."/>
        </authorList>
    </citation>
    <scope>NUCLEOTIDE SEQUENCE [LARGE SCALE GENOMIC DNA]</scope>
    <source>
        <strain evidence="8">FGSC A4 / ATCC 38163 / CBS 112.46 / NRRL 194 / M139</strain>
    </source>
</reference>
<dbReference type="GeneID" id="2875169"/>
<dbReference type="SMART" id="SM00066">
    <property type="entry name" value="GAL4"/>
    <property type="match status" value="1"/>
</dbReference>
<dbReference type="PANTHER" id="PTHR47657:SF10">
    <property type="entry name" value="ZN(II)2CYS6 TRANSCRIPTION FACTOR (EUROFUNG)"/>
    <property type="match status" value="1"/>
</dbReference>
<evidence type="ECO:0000256" key="4">
    <source>
        <dbReference type="ARBA" id="ARBA00023242"/>
    </source>
</evidence>
<evidence type="ECO:0000256" key="5">
    <source>
        <dbReference type="SAM" id="MobiDB-lite"/>
    </source>
</evidence>
<feature type="domain" description="Zn(2)-C6 fungal-type" evidence="6">
    <location>
        <begin position="136"/>
        <end position="166"/>
    </location>
</feature>
<dbReference type="Gene3D" id="4.10.240.10">
    <property type="entry name" value="Zn(2)-C6 fungal-type DNA-binding domain"/>
    <property type="match status" value="1"/>
</dbReference>
<dbReference type="GO" id="GO:0003677">
    <property type="term" value="F:DNA binding"/>
    <property type="evidence" value="ECO:0007669"/>
    <property type="project" value="UniProtKB-KW"/>
</dbReference>
<keyword evidence="3" id="KW-0804">Transcription</keyword>
<dbReference type="FunCoup" id="Q5BAS6">
    <property type="interactions" value="582"/>
</dbReference>